<dbReference type="AlphaFoldDB" id="C5LGZ9"/>
<feature type="non-terminal residue" evidence="2">
    <location>
        <position position="1"/>
    </location>
</feature>
<dbReference type="GeneID" id="9044726"/>
<dbReference type="Proteomes" id="UP000007800">
    <property type="component" value="Unassembled WGS sequence"/>
</dbReference>
<organism evidence="3">
    <name type="scientific">Perkinsus marinus (strain ATCC 50983 / TXsc)</name>
    <dbReference type="NCBI Taxonomy" id="423536"/>
    <lineage>
        <taxon>Eukaryota</taxon>
        <taxon>Sar</taxon>
        <taxon>Alveolata</taxon>
        <taxon>Perkinsozoa</taxon>
        <taxon>Perkinsea</taxon>
        <taxon>Perkinsida</taxon>
        <taxon>Perkinsidae</taxon>
        <taxon>Perkinsus</taxon>
    </lineage>
</organism>
<feature type="region of interest" description="Disordered" evidence="1">
    <location>
        <begin position="37"/>
        <end position="75"/>
    </location>
</feature>
<gene>
    <name evidence="2" type="ORF">Pmar_PMAR024837</name>
</gene>
<dbReference type="OrthoDB" id="427777at2759"/>
<evidence type="ECO:0000313" key="3">
    <source>
        <dbReference type="Proteomes" id="UP000007800"/>
    </source>
</evidence>
<evidence type="ECO:0000256" key="1">
    <source>
        <dbReference type="SAM" id="MobiDB-lite"/>
    </source>
</evidence>
<keyword evidence="3" id="KW-1185">Reference proteome</keyword>
<feature type="non-terminal residue" evidence="2">
    <location>
        <position position="75"/>
    </location>
</feature>
<accession>C5LGZ9</accession>
<feature type="compositionally biased region" description="Low complexity" evidence="1">
    <location>
        <begin position="48"/>
        <end position="66"/>
    </location>
</feature>
<dbReference type="RefSeq" id="XP_002772154.1">
    <property type="nucleotide sequence ID" value="XM_002772108.1"/>
</dbReference>
<proteinExistence type="predicted"/>
<reference evidence="2 3" key="1">
    <citation type="submission" date="2008-07" db="EMBL/GenBank/DDBJ databases">
        <authorList>
            <person name="El-Sayed N."/>
            <person name="Caler E."/>
            <person name="Inman J."/>
            <person name="Amedeo P."/>
            <person name="Hass B."/>
            <person name="Wortman J."/>
        </authorList>
    </citation>
    <scope>NUCLEOTIDE SEQUENCE [LARGE SCALE GENOMIC DNA]</scope>
    <source>
        <strain evidence="3">ATCC 50983 / TXsc</strain>
    </source>
</reference>
<dbReference type="EMBL" id="GG682003">
    <property type="protein sequence ID" value="EER03970.1"/>
    <property type="molecule type" value="Genomic_DNA"/>
</dbReference>
<evidence type="ECO:0000313" key="2">
    <source>
        <dbReference type="EMBL" id="EER03970.1"/>
    </source>
</evidence>
<dbReference type="InParanoid" id="C5LGZ9"/>
<protein>
    <submittedName>
        <fullName evidence="2">Uncharacterized protein</fullName>
    </submittedName>
</protein>
<sequence>TAREAPNRHAVSRGNSKLIGDALLGQAGVWAHPAWCPLMPEGGGGGERASSASTTSNRTSTASTSSDKLTQGYYL</sequence>
<name>C5LGZ9_PERM5</name>